<protein>
    <recommendedName>
        <fullName evidence="11">Ribophorin II</fullName>
    </recommendedName>
    <alternativeName>
        <fullName evidence="10">Ribophorin-2</fullName>
    </alternativeName>
</protein>
<evidence type="ECO:0000256" key="3">
    <source>
        <dbReference type="ARBA" id="ARBA00004922"/>
    </source>
</evidence>
<dbReference type="InterPro" id="IPR055375">
    <property type="entry name" value="Ribophorin_II_2nd"/>
</dbReference>
<keyword evidence="5 12" id="KW-0812">Transmembrane</keyword>
<evidence type="ECO:0000259" key="14">
    <source>
        <dbReference type="Pfam" id="PF23860"/>
    </source>
</evidence>
<keyword evidence="6" id="KW-0732">Signal</keyword>
<dbReference type="AlphaFoldDB" id="A0AAD5ZIP7"/>
<evidence type="ECO:0000256" key="10">
    <source>
        <dbReference type="ARBA" id="ARBA00030078"/>
    </source>
</evidence>
<evidence type="ECO:0000313" key="18">
    <source>
        <dbReference type="Proteomes" id="UP001210211"/>
    </source>
</evidence>
<gene>
    <name evidence="17" type="ORF">LUZ61_002248</name>
</gene>
<comment type="function">
    <text evidence="1">Subunit of the oligosaccharyl transferase (OST) complex that catalyzes the initial transfer of a defined glycan (Glc(3)Man(9)GlcNAc(2) in eukaryotes) from the lipid carrier dolichol-pyrophosphate to an asparagine residue within an Asn-X-Ser/Thr consensus motif in nascent polypeptide chains, the first step in protein N-glycosylation. N-glycosylation occurs cotranslationally and the complex associates with the Sec61 complex at the channel-forming translocon complex that mediates protein translocation across the endoplasmic reticulum (ER). All subunits are required for a maximal enzyme activity.</text>
</comment>
<evidence type="ECO:0000256" key="8">
    <source>
        <dbReference type="ARBA" id="ARBA00022989"/>
    </source>
</evidence>
<comment type="pathway">
    <text evidence="3">Protein modification; protein glycosylation.</text>
</comment>
<dbReference type="Pfam" id="PF05817">
    <property type="entry name" value="Ribophorin_II"/>
    <property type="match status" value="1"/>
</dbReference>
<keyword evidence="8 12" id="KW-1133">Transmembrane helix</keyword>
<evidence type="ECO:0000256" key="11">
    <source>
        <dbReference type="ARBA" id="ARBA00032139"/>
    </source>
</evidence>
<comment type="caution">
    <text evidence="17">The sequence shown here is derived from an EMBL/GenBank/DDBJ whole genome shotgun (WGS) entry which is preliminary data.</text>
</comment>
<accession>A0AAD5ZIP7</accession>
<keyword evidence="18" id="KW-1185">Reference proteome</keyword>
<comment type="subcellular location">
    <subcellularLocation>
        <location evidence="2">Endoplasmic reticulum membrane</location>
        <topology evidence="2">Multi-pass membrane protein</topology>
    </subcellularLocation>
</comment>
<dbReference type="Proteomes" id="UP001210211">
    <property type="component" value="Unassembled WGS sequence"/>
</dbReference>
<proteinExistence type="inferred from homology"/>
<evidence type="ECO:0000256" key="1">
    <source>
        <dbReference type="ARBA" id="ARBA00002791"/>
    </source>
</evidence>
<feature type="transmembrane region" description="Helical" evidence="12">
    <location>
        <begin position="775"/>
        <end position="795"/>
    </location>
</feature>
<feature type="transmembrane region" description="Helical" evidence="12">
    <location>
        <begin position="117"/>
        <end position="138"/>
    </location>
</feature>
<dbReference type="EMBL" id="JAMRDG010000001">
    <property type="protein sequence ID" value="KAJ3698543.1"/>
    <property type="molecule type" value="Genomic_DNA"/>
</dbReference>
<feature type="transmembrane region" description="Helical" evidence="12">
    <location>
        <begin position="709"/>
        <end position="731"/>
    </location>
</feature>
<keyword evidence="9 12" id="KW-0472">Membrane</keyword>
<keyword evidence="7" id="KW-0256">Endoplasmic reticulum</keyword>
<evidence type="ECO:0000256" key="12">
    <source>
        <dbReference type="SAM" id="Phobius"/>
    </source>
</evidence>
<dbReference type="InterPro" id="IPR055373">
    <property type="entry name" value="Ribophorin_II_N"/>
</dbReference>
<evidence type="ECO:0000256" key="6">
    <source>
        <dbReference type="ARBA" id="ARBA00022729"/>
    </source>
</evidence>
<evidence type="ECO:0000256" key="7">
    <source>
        <dbReference type="ARBA" id="ARBA00022824"/>
    </source>
</evidence>
<dbReference type="Pfam" id="PF23860">
    <property type="entry name" value="Ribophorin_II_3rd"/>
    <property type="match status" value="1"/>
</dbReference>
<comment type="similarity">
    <text evidence="4">Belongs to the SWP1 family.</text>
</comment>
<name>A0AAD5ZIP7_9POAL</name>
<reference evidence="17 18" key="1">
    <citation type="journal article" date="2022" name="Cell">
        <title>Repeat-based holocentromeres influence genome architecture and karyotype evolution.</title>
        <authorList>
            <person name="Hofstatter P.G."/>
            <person name="Thangavel G."/>
            <person name="Lux T."/>
            <person name="Neumann P."/>
            <person name="Vondrak T."/>
            <person name="Novak P."/>
            <person name="Zhang M."/>
            <person name="Costa L."/>
            <person name="Castellani M."/>
            <person name="Scott A."/>
            <person name="Toegelov H."/>
            <person name="Fuchs J."/>
            <person name="Mata-Sucre Y."/>
            <person name="Dias Y."/>
            <person name="Vanzela A.L.L."/>
            <person name="Huettel B."/>
            <person name="Almeida C.C.S."/>
            <person name="Simkova H."/>
            <person name="Souza G."/>
            <person name="Pedrosa-Harand A."/>
            <person name="Macas J."/>
            <person name="Mayer K.F.X."/>
            <person name="Houben A."/>
            <person name="Marques A."/>
        </authorList>
    </citation>
    <scope>NUCLEOTIDE SEQUENCE [LARGE SCALE GENOMIC DNA]</scope>
    <source>
        <strain evidence="17">RhyTen1mFocal</strain>
    </source>
</reference>
<dbReference type="InterPro" id="IPR056790">
    <property type="entry name" value="Ribophorin_II_C"/>
</dbReference>
<dbReference type="GO" id="GO:0006487">
    <property type="term" value="P:protein N-linked glycosylation"/>
    <property type="evidence" value="ECO:0007669"/>
    <property type="project" value="TreeGrafter"/>
</dbReference>
<evidence type="ECO:0000259" key="15">
    <source>
        <dbReference type="Pfam" id="PF23861"/>
    </source>
</evidence>
<dbReference type="InterPro" id="IPR055374">
    <property type="entry name" value="Ribophorin_II_3rd"/>
</dbReference>
<feature type="domain" description="Ribophorin II N-terminal" evidence="13">
    <location>
        <begin position="141"/>
        <end position="418"/>
    </location>
</feature>
<evidence type="ECO:0000256" key="4">
    <source>
        <dbReference type="ARBA" id="ARBA00009038"/>
    </source>
</evidence>
<evidence type="ECO:0000259" key="13">
    <source>
        <dbReference type="Pfam" id="PF05817"/>
    </source>
</evidence>
<dbReference type="PANTHER" id="PTHR12640:SF0">
    <property type="entry name" value="DOLICHYL-DIPHOSPHOOLIGOSACCHARIDE--PROTEIN GLYCOSYLTRANSFERASE SUBUNIT 2"/>
    <property type="match status" value="1"/>
</dbReference>
<evidence type="ECO:0000256" key="9">
    <source>
        <dbReference type="ARBA" id="ARBA00023136"/>
    </source>
</evidence>
<dbReference type="Pfam" id="PF23861">
    <property type="entry name" value="Ribophorin_II_2nd"/>
    <property type="match status" value="1"/>
</dbReference>
<sequence length="804" mass="87988">MQARCARLKTIRLLGDPVDDYEFEADADQDDSSDVEEFYDDDEDGIPCFYDDVVEHILAVYNEYFGGMDDDDIRSGGDPKEFSLISGERRFKSTLHFQIKGSIWSSEPWTIPMAKPLVLHLLLLLICGSALLSSGSVIHPISDAHRSAATELFVPAADGSFGSLEETFEALRAFQILGVDRTGAKFEGTCKTVSEKLSSPTSTTKDLYHALKITGILGCRTESIEFDGITSRLQAAVKDASSLLELYYSLGGLLSVKEQGKDVILSDADGTFQAIKALSQSDGRWRYDKDSTGSSTFAAGIALEALASVVSLAGSDIDQSKIAVVRKDITKLFDRIKRYGDGTLYFDEKNVDPDQYKGPLATSASITSGVTAFAAVSSEKLNIGGEKILGLAKFFLSIGIPGTAKDFFYQINSLASLENNRISIPLVLSLPATVLSLTSKDQLKVEVTTVFGSRAPPLAVSLLKVLTPDSKEVTSFEKKELEYDPENRIHFLDLSPLKIDVGKYSLIFKVSVNDPEGSDIYATGDQIIVTAFFTGFIKVDKAEIAVSDSDATSESVQKLDLSKDSLISLSANHLQKMRLSLQLTTPLGHSFKPHQMVVKLRHESKVEHLFVPETSSRQYKLVLNFLGLVEKFYYLSGRYEIELAVGDAVMENSFLRSIGSIELDLPEAPEKAAKPPAQPVDPLSRFGPKEEISHIFRAPEKRPPQELSLGFMGLTLLPLLAFLIGLLRIGVNFKGFPTSAVPAMFATLFHGGIGAVLLLYVLFWLKLDLFTTLKALGFLGVFLLFVGHRTLSYLASTSVKQKTA</sequence>
<organism evidence="17 18">
    <name type="scientific">Rhynchospora tenuis</name>
    <dbReference type="NCBI Taxonomy" id="198213"/>
    <lineage>
        <taxon>Eukaryota</taxon>
        <taxon>Viridiplantae</taxon>
        <taxon>Streptophyta</taxon>
        <taxon>Embryophyta</taxon>
        <taxon>Tracheophyta</taxon>
        <taxon>Spermatophyta</taxon>
        <taxon>Magnoliopsida</taxon>
        <taxon>Liliopsida</taxon>
        <taxon>Poales</taxon>
        <taxon>Cyperaceae</taxon>
        <taxon>Cyperoideae</taxon>
        <taxon>Rhynchosporeae</taxon>
        <taxon>Rhynchospora</taxon>
    </lineage>
</organism>
<feature type="domain" description="Ribophorin II second" evidence="15">
    <location>
        <begin position="426"/>
        <end position="525"/>
    </location>
</feature>
<feature type="domain" description="Ribophorin II third" evidence="14">
    <location>
        <begin position="541"/>
        <end position="663"/>
    </location>
</feature>
<feature type="domain" description="Ribophorin II C-terminal" evidence="16">
    <location>
        <begin position="696"/>
        <end position="796"/>
    </location>
</feature>
<evidence type="ECO:0000256" key="2">
    <source>
        <dbReference type="ARBA" id="ARBA00004477"/>
    </source>
</evidence>
<dbReference type="InterPro" id="IPR008814">
    <property type="entry name" value="Swp1"/>
</dbReference>
<evidence type="ECO:0000313" key="17">
    <source>
        <dbReference type="EMBL" id="KAJ3698543.1"/>
    </source>
</evidence>
<evidence type="ECO:0000259" key="16">
    <source>
        <dbReference type="Pfam" id="PF25147"/>
    </source>
</evidence>
<feature type="transmembrane region" description="Helical" evidence="12">
    <location>
        <begin position="743"/>
        <end position="763"/>
    </location>
</feature>
<dbReference type="PANTHER" id="PTHR12640">
    <property type="entry name" value="RIBOPHORIN II"/>
    <property type="match status" value="1"/>
</dbReference>
<dbReference type="GO" id="GO:0008250">
    <property type="term" value="C:oligosaccharyltransferase complex"/>
    <property type="evidence" value="ECO:0007669"/>
    <property type="project" value="InterPro"/>
</dbReference>
<evidence type="ECO:0000256" key="5">
    <source>
        <dbReference type="ARBA" id="ARBA00022692"/>
    </source>
</evidence>
<dbReference type="Pfam" id="PF25147">
    <property type="entry name" value="Ribophorin_II_C"/>
    <property type="match status" value="1"/>
</dbReference>